<feature type="region of interest" description="Disordered" evidence="1">
    <location>
        <begin position="545"/>
        <end position="604"/>
    </location>
</feature>
<feature type="compositionally biased region" description="Basic and acidic residues" evidence="1">
    <location>
        <begin position="136"/>
        <end position="171"/>
    </location>
</feature>
<dbReference type="AlphaFoldDB" id="A0A8S3WNF5"/>
<feature type="compositionally biased region" description="Basic and acidic residues" evidence="1">
    <location>
        <begin position="51"/>
        <end position="91"/>
    </location>
</feature>
<evidence type="ECO:0000256" key="1">
    <source>
        <dbReference type="SAM" id="MobiDB-lite"/>
    </source>
</evidence>
<gene>
    <name evidence="2" type="ORF">PAPOLLO_LOCUS8507</name>
</gene>
<comment type="caution">
    <text evidence="2">The sequence shown here is derived from an EMBL/GenBank/DDBJ whole genome shotgun (WGS) entry which is preliminary data.</text>
</comment>
<feature type="region of interest" description="Disordered" evidence="1">
    <location>
        <begin position="1"/>
        <end position="264"/>
    </location>
</feature>
<feature type="compositionally biased region" description="Basic and acidic residues" evidence="1">
    <location>
        <begin position="253"/>
        <end position="264"/>
    </location>
</feature>
<dbReference type="EMBL" id="CAJQZP010000610">
    <property type="protein sequence ID" value="CAG4971873.1"/>
    <property type="molecule type" value="Genomic_DNA"/>
</dbReference>
<protein>
    <submittedName>
        <fullName evidence="2">(apollo) hypothetical protein</fullName>
    </submittedName>
</protein>
<feature type="compositionally biased region" description="Basic and acidic residues" evidence="1">
    <location>
        <begin position="8"/>
        <end position="18"/>
    </location>
</feature>
<evidence type="ECO:0000313" key="2">
    <source>
        <dbReference type="EMBL" id="CAG4971873.1"/>
    </source>
</evidence>
<name>A0A8S3WNF5_PARAO</name>
<accession>A0A8S3WNF5</accession>
<proteinExistence type="predicted"/>
<reference evidence="2" key="1">
    <citation type="submission" date="2021-04" db="EMBL/GenBank/DDBJ databases">
        <authorList>
            <person name="Tunstrom K."/>
        </authorList>
    </citation>
    <scope>NUCLEOTIDE SEQUENCE</scope>
</reference>
<dbReference type="OrthoDB" id="8196194at2759"/>
<keyword evidence="3" id="KW-1185">Reference proteome</keyword>
<dbReference type="Proteomes" id="UP000691718">
    <property type="component" value="Unassembled WGS sequence"/>
</dbReference>
<evidence type="ECO:0000313" key="3">
    <source>
        <dbReference type="Proteomes" id="UP000691718"/>
    </source>
</evidence>
<organism evidence="2 3">
    <name type="scientific">Parnassius apollo</name>
    <name type="common">Apollo butterfly</name>
    <name type="synonym">Papilio apollo</name>
    <dbReference type="NCBI Taxonomy" id="110799"/>
    <lineage>
        <taxon>Eukaryota</taxon>
        <taxon>Metazoa</taxon>
        <taxon>Ecdysozoa</taxon>
        <taxon>Arthropoda</taxon>
        <taxon>Hexapoda</taxon>
        <taxon>Insecta</taxon>
        <taxon>Pterygota</taxon>
        <taxon>Neoptera</taxon>
        <taxon>Endopterygota</taxon>
        <taxon>Lepidoptera</taxon>
        <taxon>Glossata</taxon>
        <taxon>Ditrysia</taxon>
        <taxon>Papilionoidea</taxon>
        <taxon>Papilionidae</taxon>
        <taxon>Parnassiinae</taxon>
        <taxon>Parnassini</taxon>
        <taxon>Parnassius</taxon>
        <taxon>Parnassius</taxon>
    </lineage>
</organism>
<feature type="compositionally biased region" description="Basic and acidic residues" evidence="1">
    <location>
        <begin position="180"/>
        <end position="194"/>
    </location>
</feature>
<sequence>MGAKQSKRSVDISGKEAESAGEVAAAGAGGEGRVEQLADADALKPQLNGDAHIHETSDKEKQLDSGTPENEKDAATEKEGKVAEEAKEKESPTAVTNGESEPKEENGDTVATVEDAKKPKKEKVKKKWSLRSISFSRKDKPKQDKKVKEDEAKTPNGESDKLPEEIAEKTPENAVNEVAEEAKSDTDTKEEKAPETPVTEPITNGSNTPESPKTESSPIIEPIPETPEDNNRPEPKAALPEPEQLPVNGLSLEEPKVEAPEVTKFEEINTEKTLSVTSESVPAPEIAVTKEVCVEQMPMIEPSPPPLPANPPPSSVASFAATTMAPELTDASLATSTDITTTTSPIAITDTKKDVIDNNTSESNHDQVDVEIDTLSASNEFKPEKSIIPTITYNGSDNETDMASDLKNYESVSSVSVTHSEVIVPDNVEIPVMLTNVSHSQQDLSSPTILEVNSKQNYDNTDAVTDKESISDDKEITVNNYHLQNEEFNDSSVVGAENLKNTAKNSHEIVKEHECNGKMEDEKSESEDVTPQVNMVEDVILEAGKATTPDDSMPPSLSEAMESQAFEVSNDASESFPLPPSELCRSEEASPPNSPPAVASPQDALPVVDKIADLIPEVPVVPELKTDMETTSDVAVAN</sequence>
<feature type="compositionally biased region" description="Basic residues" evidence="1">
    <location>
        <begin position="118"/>
        <end position="129"/>
    </location>
</feature>
<feature type="compositionally biased region" description="Low complexity" evidence="1">
    <location>
        <begin position="208"/>
        <end position="223"/>
    </location>
</feature>